<dbReference type="SMART" id="SM00493">
    <property type="entry name" value="TOPRIM"/>
    <property type="match status" value="1"/>
</dbReference>
<protein>
    <recommendedName>
        <fullName evidence="12 13">DNA primase</fullName>
        <ecNumber evidence="12">2.7.7.101</ecNumber>
    </recommendedName>
</protein>
<dbReference type="GO" id="GO:0003678">
    <property type="term" value="F:DNA helicase activity"/>
    <property type="evidence" value="ECO:0007669"/>
    <property type="project" value="InterPro"/>
</dbReference>
<evidence type="ECO:0000256" key="11">
    <source>
        <dbReference type="ARBA" id="ARBA00023163"/>
    </source>
</evidence>
<reference evidence="16 17" key="1">
    <citation type="submission" date="2017-06" db="EMBL/GenBank/DDBJ databases">
        <authorList>
            <consortium name="Pathogen Informatics"/>
        </authorList>
    </citation>
    <scope>NUCLEOTIDE SEQUENCE [LARGE SCALE GENOMIC DNA]</scope>
    <source>
        <strain evidence="16 17">NCTC12018</strain>
    </source>
</reference>
<comment type="subunit">
    <text evidence="12">Monomer. Interacts with DnaB.</text>
</comment>
<dbReference type="GO" id="GO:0005737">
    <property type="term" value="C:cytoplasm"/>
    <property type="evidence" value="ECO:0007669"/>
    <property type="project" value="TreeGrafter"/>
</dbReference>
<dbReference type="FunFam" id="3.40.1360.10:FF:000002">
    <property type="entry name" value="DNA primase"/>
    <property type="match status" value="1"/>
</dbReference>
<sequence length="590" mass="67673">MSRYFENELIEQIKDANDIVSVISEHVALKKRGKNYWGCCPFHNEKTPSFSVAPDKGFYYCFGCHASGNAIKFLMELDHLTFVEALERLANRANIPLPEAKLSPEQRARDERRKKLYEACDLAATFFHNCLTQTSMGKPGLDYLKRRGLTKETIEKFKLGFAPDGWDKLYHAFHERGIEDSILLELNLVRKNQKGQFYDFFRNRVMFPIMDGKGRVVAFGGRVMDDSTPKYLNSPESPIFEKGKILFAFDKAYKSIRQEKQAILVEGYMDVISAHNQGVTNVVASLGTAYTKDHGHILMRQADEIVLAYDMDGAGRQAASRAIELLQNTDFKVRVLAMPDGKDPDDYVRNHGAKAFKELIAQAVKPLDYLLSESLIKHDTNDTEGKQAVLADVFPYIANIHSQTQRDDALKALALPLWLDNSSIFRYFRDYVKKGQIELVDMASVPLPTKELVKGDEERLLSLAFTDGDVLQEVMNYLPLEDFQKNEYRVIIEKIYTLFMKEHRLDESSIQSVLTAQEYDIYSRLLVMCDDDDKVQVPGLIRKIRLHSLREQYKTHSIMADQLKRAGDSTFISELHKCQDIQNLIREWSK</sequence>
<dbReference type="InterPro" id="IPR036185">
    <property type="entry name" value="DNA_heli_DnaB-like_N_sf"/>
</dbReference>
<dbReference type="HAMAP" id="MF_00974">
    <property type="entry name" value="DNA_primase_DnaG"/>
    <property type="match status" value="1"/>
</dbReference>
<keyword evidence="11 12" id="KW-0804">Transcription</keyword>
<dbReference type="EC" id="2.7.7.101" evidence="12"/>
<organism evidence="16 17">
    <name type="scientific">Veillonella rodentium</name>
    <dbReference type="NCBI Taxonomy" id="248315"/>
    <lineage>
        <taxon>Bacteria</taxon>
        <taxon>Bacillati</taxon>
        <taxon>Bacillota</taxon>
        <taxon>Negativicutes</taxon>
        <taxon>Veillonellales</taxon>
        <taxon>Veillonellaceae</taxon>
        <taxon>Veillonella</taxon>
    </lineage>
</organism>
<comment type="domain">
    <text evidence="12">Contains an N-terminal zinc-binding domain, a central core domain that contains the primase activity, and a C-terminal DnaB-binding domain.</text>
</comment>
<evidence type="ECO:0000256" key="5">
    <source>
        <dbReference type="ARBA" id="ARBA00022705"/>
    </source>
</evidence>
<dbReference type="GO" id="GO:0003677">
    <property type="term" value="F:DNA binding"/>
    <property type="evidence" value="ECO:0007669"/>
    <property type="project" value="UniProtKB-KW"/>
</dbReference>
<name>A0A239ZF96_9FIRM</name>
<evidence type="ECO:0000256" key="2">
    <source>
        <dbReference type="ARBA" id="ARBA00022515"/>
    </source>
</evidence>
<dbReference type="PROSITE" id="PS50880">
    <property type="entry name" value="TOPRIM"/>
    <property type="match status" value="1"/>
</dbReference>
<keyword evidence="5 12" id="KW-0235">DNA replication</keyword>
<dbReference type="AlphaFoldDB" id="A0A239ZF96"/>
<dbReference type="GO" id="GO:0008270">
    <property type="term" value="F:zinc ion binding"/>
    <property type="evidence" value="ECO:0007669"/>
    <property type="project" value="UniProtKB-UniRule"/>
</dbReference>
<dbReference type="Pfam" id="PF08275">
    <property type="entry name" value="DNAG_N"/>
    <property type="match status" value="1"/>
</dbReference>
<keyword evidence="7 12" id="KW-0863">Zinc-finger</keyword>
<comment type="function">
    <text evidence="12 13">RNA polymerase that catalyzes the synthesis of short RNA molecules used as primers for DNA polymerase during DNA replication.</text>
</comment>
<dbReference type="SUPFAM" id="SSF57783">
    <property type="entry name" value="Zinc beta-ribbon"/>
    <property type="match status" value="1"/>
</dbReference>
<comment type="cofactor">
    <cofactor evidence="12 13 14">
        <name>Zn(2+)</name>
        <dbReference type="ChEBI" id="CHEBI:29105"/>
    </cofactor>
    <text evidence="12 13 14">Binds 1 zinc ion per monomer.</text>
</comment>
<gene>
    <name evidence="12 16" type="primary">dnaG</name>
    <name evidence="16" type="ORF">SAMEA44547418_01277</name>
</gene>
<dbReference type="InterPro" id="IPR037068">
    <property type="entry name" value="DNA_primase_core_N_sf"/>
</dbReference>
<dbReference type="InterPro" id="IPR013264">
    <property type="entry name" value="DNAG_N"/>
</dbReference>
<dbReference type="CDD" id="cd03364">
    <property type="entry name" value="TOPRIM_DnaG_primases"/>
    <property type="match status" value="1"/>
</dbReference>
<evidence type="ECO:0000313" key="16">
    <source>
        <dbReference type="EMBL" id="SNV69246.1"/>
    </source>
</evidence>
<dbReference type="NCBIfam" id="TIGR01391">
    <property type="entry name" value="dnaG"/>
    <property type="match status" value="1"/>
</dbReference>
<keyword evidence="4 12" id="KW-0548">Nucleotidyltransferase</keyword>
<evidence type="ECO:0000256" key="12">
    <source>
        <dbReference type="HAMAP-Rule" id="MF_00974"/>
    </source>
</evidence>
<comment type="similarity">
    <text evidence="12 13">Belongs to the DnaG primase family.</text>
</comment>
<keyword evidence="17" id="KW-1185">Reference proteome</keyword>
<dbReference type="SUPFAM" id="SSF48024">
    <property type="entry name" value="N-terminal domain of DnaB helicase"/>
    <property type="match status" value="1"/>
</dbReference>
<dbReference type="Pfam" id="PF10410">
    <property type="entry name" value="DnaB_bind"/>
    <property type="match status" value="1"/>
</dbReference>
<dbReference type="InterPro" id="IPR006295">
    <property type="entry name" value="DNA_primase_DnaG"/>
</dbReference>
<accession>A0A239ZF96</accession>
<dbReference type="Gene3D" id="3.90.580.10">
    <property type="entry name" value="Zinc finger, CHC2-type domain"/>
    <property type="match status" value="1"/>
</dbReference>
<keyword evidence="2 12" id="KW-0639">Primosome</keyword>
<dbReference type="KEGG" id="vrm:44547418_01277"/>
<feature type="zinc finger region" description="CHC2-type" evidence="12 14">
    <location>
        <begin position="40"/>
        <end position="64"/>
    </location>
</feature>
<evidence type="ECO:0000256" key="3">
    <source>
        <dbReference type="ARBA" id="ARBA00022679"/>
    </source>
</evidence>
<evidence type="ECO:0000259" key="15">
    <source>
        <dbReference type="PROSITE" id="PS50880"/>
    </source>
</evidence>
<dbReference type="InterPro" id="IPR016136">
    <property type="entry name" value="DNA_helicase_N/primase_C"/>
</dbReference>
<keyword evidence="9" id="KW-0460">Magnesium</keyword>
<dbReference type="PIRSF" id="PIRSF002811">
    <property type="entry name" value="DnaG"/>
    <property type="match status" value="1"/>
</dbReference>
<evidence type="ECO:0000256" key="10">
    <source>
        <dbReference type="ARBA" id="ARBA00023125"/>
    </source>
</evidence>
<dbReference type="InterPro" id="IPR034151">
    <property type="entry name" value="TOPRIM_DnaG_bac"/>
</dbReference>
<dbReference type="InterPro" id="IPR019475">
    <property type="entry name" value="DNA_primase_DnaB-bd"/>
</dbReference>
<dbReference type="InterPro" id="IPR036977">
    <property type="entry name" value="DNA_primase_Znf_CHC2"/>
</dbReference>
<dbReference type="PANTHER" id="PTHR30313">
    <property type="entry name" value="DNA PRIMASE"/>
    <property type="match status" value="1"/>
</dbReference>
<dbReference type="GO" id="GO:0000428">
    <property type="term" value="C:DNA-directed RNA polymerase complex"/>
    <property type="evidence" value="ECO:0007669"/>
    <property type="project" value="UniProtKB-KW"/>
</dbReference>
<dbReference type="Gene3D" id="3.40.1360.10">
    <property type="match status" value="1"/>
</dbReference>
<dbReference type="GO" id="GO:0006269">
    <property type="term" value="P:DNA replication, synthesis of primer"/>
    <property type="evidence" value="ECO:0007669"/>
    <property type="project" value="UniProtKB-UniRule"/>
</dbReference>
<evidence type="ECO:0000256" key="13">
    <source>
        <dbReference type="PIRNR" id="PIRNR002811"/>
    </source>
</evidence>
<dbReference type="GO" id="GO:0003899">
    <property type="term" value="F:DNA-directed RNA polymerase activity"/>
    <property type="evidence" value="ECO:0007669"/>
    <property type="project" value="UniProtKB-UniRule"/>
</dbReference>
<comment type="catalytic activity">
    <reaction evidence="12">
        <text>ssDNA + n NTP = ssDNA/pppN(pN)n-1 hybrid + (n-1) diphosphate.</text>
        <dbReference type="EC" id="2.7.7.101"/>
    </reaction>
</comment>
<evidence type="ECO:0000313" key="17">
    <source>
        <dbReference type="Proteomes" id="UP000214973"/>
    </source>
</evidence>
<dbReference type="InterPro" id="IPR002694">
    <property type="entry name" value="Znf_CHC2"/>
</dbReference>
<dbReference type="EMBL" id="LT906470">
    <property type="protein sequence ID" value="SNV69246.1"/>
    <property type="molecule type" value="Genomic_DNA"/>
</dbReference>
<keyword evidence="1 12" id="KW-0240">DNA-directed RNA polymerase</keyword>
<dbReference type="RefSeq" id="WP_095066198.1">
    <property type="nucleotide sequence ID" value="NZ_LT906470.1"/>
</dbReference>
<dbReference type="GO" id="GO:0005524">
    <property type="term" value="F:ATP binding"/>
    <property type="evidence" value="ECO:0007669"/>
    <property type="project" value="InterPro"/>
</dbReference>
<dbReference type="GO" id="GO:1990077">
    <property type="term" value="C:primosome complex"/>
    <property type="evidence" value="ECO:0007669"/>
    <property type="project" value="UniProtKB-KW"/>
</dbReference>
<dbReference type="PANTHER" id="PTHR30313:SF2">
    <property type="entry name" value="DNA PRIMASE"/>
    <property type="match status" value="1"/>
</dbReference>
<evidence type="ECO:0000256" key="14">
    <source>
        <dbReference type="PIRSR" id="PIRSR002811-1"/>
    </source>
</evidence>
<evidence type="ECO:0000256" key="7">
    <source>
        <dbReference type="ARBA" id="ARBA00022771"/>
    </source>
</evidence>
<dbReference type="Gene3D" id="3.90.980.10">
    <property type="entry name" value="DNA primase, catalytic core, N-terminal domain"/>
    <property type="match status" value="1"/>
</dbReference>
<keyword evidence="8 12" id="KW-0862">Zinc</keyword>
<evidence type="ECO:0000256" key="9">
    <source>
        <dbReference type="ARBA" id="ARBA00022842"/>
    </source>
</evidence>
<dbReference type="FunFam" id="3.90.980.10:FF:000001">
    <property type="entry name" value="DNA primase"/>
    <property type="match status" value="1"/>
</dbReference>
<keyword evidence="3 12" id="KW-0808">Transferase</keyword>
<feature type="domain" description="Toprim" evidence="15">
    <location>
        <begin position="260"/>
        <end position="341"/>
    </location>
</feature>
<dbReference type="Pfam" id="PF01807">
    <property type="entry name" value="Zn_ribbon_DnaG"/>
    <property type="match status" value="1"/>
</dbReference>
<keyword evidence="10 12" id="KW-0238">DNA-binding</keyword>
<evidence type="ECO:0000256" key="4">
    <source>
        <dbReference type="ARBA" id="ARBA00022695"/>
    </source>
</evidence>
<dbReference type="Proteomes" id="UP000214973">
    <property type="component" value="Chromosome 1"/>
</dbReference>
<keyword evidence="6 12" id="KW-0479">Metal-binding</keyword>
<dbReference type="SMART" id="SM00400">
    <property type="entry name" value="ZnF_CHCC"/>
    <property type="match status" value="1"/>
</dbReference>
<proteinExistence type="inferred from homology"/>
<dbReference type="Gene3D" id="1.10.860.10">
    <property type="entry name" value="DNAb Helicase, Chain A"/>
    <property type="match status" value="1"/>
</dbReference>
<dbReference type="SUPFAM" id="SSF56731">
    <property type="entry name" value="DNA primase core"/>
    <property type="match status" value="1"/>
</dbReference>
<dbReference type="FunFam" id="3.90.580.10:FF:000001">
    <property type="entry name" value="DNA primase"/>
    <property type="match status" value="1"/>
</dbReference>
<evidence type="ECO:0000256" key="8">
    <source>
        <dbReference type="ARBA" id="ARBA00022833"/>
    </source>
</evidence>
<dbReference type="InterPro" id="IPR030846">
    <property type="entry name" value="DnaG_bac"/>
</dbReference>
<evidence type="ECO:0000256" key="1">
    <source>
        <dbReference type="ARBA" id="ARBA00022478"/>
    </source>
</evidence>
<dbReference type="InterPro" id="IPR050219">
    <property type="entry name" value="DnaG_primase"/>
</dbReference>
<dbReference type="InterPro" id="IPR006171">
    <property type="entry name" value="TOPRIM_dom"/>
</dbReference>
<evidence type="ECO:0000256" key="6">
    <source>
        <dbReference type="ARBA" id="ARBA00022723"/>
    </source>
</evidence>
<dbReference type="Pfam" id="PF13155">
    <property type="entry name" value="Toprim_2"/>
    <property type="match status" value="1"/>
</dbReference>